<dbReference type="SUPFAM" id="SSF55103">
    <property type="entry name" value="FAD-linked oxidases, C-terminal domain"/>
    <property type="match status" value="1"/>
</dbReference>
<evidence type="ECO:0000313" key="6">
    <source>
        <dbReference type="Proteomes" id="UP000282211"/>
    </source>
</evidence>
<reference evidence="5 6" key="1">
    <citation type="submission" date="2018-10" db="EMBL/GenBank/DDBJ databases">
        <title>Genomic Encyclopedia of Type Strains, Phase IV (KMG-IV): sequencing the most valuable type-strain genomes for metagenomic binning, comparative biology and taxonomic classification.</title>
        <authorList>
            <person name="Goeker M."/>
        </authorList>
    </citation>
    <scope>NUCLEOTIDE SEQUENCE [LARGE SCALE GENOMIC DNA]</scope>
    <source>
        <strain evidence="5 6">DSM 22008</strain>
    </source>
</reference>
<dbReference type="GO" id="GO:1903457">
    <property type="term" value="P:lactate catabolic process"/>
    <property type="evidence" value="ECO:0007669"/>
    <property type="project" value="TreeGrafter"/>
</dbReference>
<evidence type="ECO:0000256" key="2">
    <source>
        <dbReference type="ARBA" id="ARBA00022630"/>
    </source>
</evidence>
<dbReference type="PANTHER" id="PTHR11748:SF111">
    <property type="entry name" value="D-LACTATE DEHYDROGENASE, MITOCHONDRIAL-RELATED"/>
    <property type="match status" value="1"/>
</dbReference>
<dbReference type="InterPro" id="IPR006094">
    <property type="entry name" value="Oxid_FAD_bind_N"/>
</dbReference>
<dbReference type="SUPFAM" id="SSF56176">
    <property type="entry name" value="FAD-binding/transporter-associated domain-like"/>
    <property type="match status" value="1"/>
</dbReference>
<dbReference type="Pfam" id="PF01565">
    <property type="entry name" value="FAD_binding_4"/>
    <property type="match status" value="1"/>
</dbReference>
<gene>
    <name evidence="5" type="ORF">DES40_1299</name>
</gene>
<dbReference type="Proteomes" id="UP000282211">
    <property type="component" value="Unassembled WGS sequence"/>
</dbReference>
<dbReference type="GO" id="GO:0008720">
    <property type="term" value="F:D-lactate dehydrogenase (NAD+) activity"/>
    <property type="evidence" value="ECO:0007669"/>
    <property type="project" value="TreeGrafter"/>
</dbReference>
<keyword evidence="6" id="KW-1185">Reference proteome</keyword>
<dbReference type="InterPro" id="IPR036318">
    <property type="entry name" value="FAD-bd_PCMH-like_sf"/>
</dbReference>
<comment type="caution">
    <text evidence="5">The sequence shown here is derived from an EMBL/GenBank/DDBJ whole genome shotgun (WGS) entry which is preliminary data.</text>
</comment>
<keyword evidence="2" id="KW-0285">Flavoprotein</keyword>
<proteinExistence type="inferred from homology"/>
<evidence type="ECO:0000313" key="5">
    <source>
        <dbReference type="EMBL" id="RKQ71963.1"/>
    </source>
</evidence>
<dbReference type="AlphaFoldDB" id="A0A420WLR2"/>
<organism evidence="5 6">
    <name type="scientific">Litorimonas taeanensis</name>
    <dbReference type="NCBI Taxonomy" id="568099"/>
    <lineage>
        <taxon>Bacteria</taxon>
        <taxon>Pseudomonadati</taxon>
        <taxon>Pseudomonadota</taxon>
        <taxon>Alphaproteobacteria</taxon>
        <taxon>Maricaulales</taxon>
        <taxon>Robiginitomaculaceae</taxon>
    </lineage>
</organism>
<dbReference type="Gene3D" id="3.30.465.10">
    <property type="match status" value="1"/>
</dbReference>
<feature type="domain" description="FAD-binding PCMH-type" evidence="4">
    <location>
        <begin position="38"/>
        <end position="226"/>
    </location>
</feature>
<dbReference type="InterPro" id="IPR016169">
    <property type="entry name" value="FAD-bd_PCMH_sub2"/>
</dbReference>
<dbReference type="EMBL" id="RBII01000001">
    <property type="protein sequence ID" value="RKQ71963.1"/>
    <property type="molecule type" value="Genomic_DNA"/>
</dbReference>
<evidence type="ECO:0000256" key="3">
    <source>
        <dbReference type="ARBA" id="ARBA00022827"/>
    </source>
</evidence>
<keyword evidence="3" id="KW-0274">FAD</keyword>
<accession>A0A420WLR2</accession>
<dbReference type="RefSeq" id="WP_121099755.1">
    <property type="nucleotide sequence ID" value="NZ_RBII01000001.1"/>
</dbReference>
<evidence type="ECO:0000256" key="1">
    <source>
        <dbReference type="ARBA" id="ARBA00008000"/>
    </source>
</evidence>
<protein>
    <submittedName>
        <fullName evidence="5">FAD/FMN-containing dehydrogenase</fullName>
    </submittedName>
</protein>
<dbReference type="InterPro" id="IPR016166">
    <property type="entry name" value="FAD-bd_PCMH"/>
</dbReference>
<dbReference type="InParanoid" id="A0A420WLR2"/>
<dbReference type="GO" id="GO:0071949">
    <property type="term" value="F:FAD binding"/>
    <property type="evidence" value="ECO:0007669"/>
    <property type="project" value="InterPro"/>
</dbReference>
<dbReference type="PANTHER" id="PTHR11748">
    <property type="entry name" value="D-LACTATE DEHYDROGENASE"/>
    <property type="match status" value="1"/>
</dbReference>
<dbReference type="OrthoDB" id="9811557at2"/>
<dbReference type="GO" id="GO:0004458">
    <property type="term" value="F:D-lactate dehydrogenase (cytochrome) activity"/>
    <property type="evidence" value="ECO:0007669"/>
    <property type="project" value="TreeGrafter"/>
</dbReference>
<name>A0A420WLR2_9PROT</name>
<dbReference type="InterPro" id="IPR016164">
    <property type="entry name" value="FAD-linked_Oxase-like_C"/>
</dbReference>
<evidence type="ECO:0000259" key="4">
    <source>
        <dbReference type="PROSITE" id="PS51387"/>
    </source>
</evidence>
<comment type="similarity">
    <text evidence="1">Belongs to the FAD-binding oxidoreductase/transferase type 4 family.</text>
</comment>
<sequence>MNPDAKQIDLKNFKQVLGAENVSEDETSRQLYSQDIWAIGETADFIISPQNTEQLSEAIKIAARDKVKLNPRGGGMSYTKGYIPSKEKTGLVDFTKMDKILEINQEDMYVTVQAGCTWKTLYEALKPLGLRTPFWGPLSGFSSTIGGGLSQNNAFFGSGTHGPSTDSVTSLTVVLADGSIVKTGTAASPHGKPFWRQYGPDLTGLFLSDAGALAYKAEATLRLIPTPLAEDWMSAEFDTRDDWAGAMAEMGRLGLACELFGFDPSLTKVRMKRASLTEDVKALKNVIKGQGGLIKGLKQGAKVALAGRGYMDNVAYSLHAAVEGHSQAEVEAKTKTLKAIVSRHNGKDIENSIPKIVRSNPFGPLNNILGPEGKRWAPLHGIVPMGDAVKCAADIDAMFETMKPEFEQHGIYTGALFTTLSNNGFLIEPVFYWPEEIFSIHEQTVEPGVLKRVKRFDKNPEATAIVEKGRQNLLDIFSQYGAAHFQIGRTYPYLKNMSPETQSVLKMIKSGLDPDHLINSGSLGLE</sequence>
<dbReference type="PROSITE" id="PS51387">
    <property type="entry name" value="FAD_PCMH"/>
    <property type="match status" value="1"/>
</dbReference>